<evidence type="ECO:0000313" key="2">
    <source>
        <dbReference type="EMBL" id="MBE1237234.1"/>
    </source>
</evidence>
<accession>A0A8J7CDS3</accession>
<dbReference type="Pfam" id="PF20340">
    <property type="entry name" value="DUF6635"/>
    <property type="match status" value="2"/>
</dbReference>
<comment type="caution">
    <text evidence="2">The sequence shown here is derived from an EMBL/GenBank/DDBJ whole genome shotgun (WGS) entry which is preliminary data.</text>
</comment>
<dbReference type="InterPro" id="IPR046575">
    <property type="entry name" value="DUF6635"/>
</dbReference>
<dbReference type="AlphaFoldDB" id="A0A8J7CDS3"/>
<organism evidence="2 3">
    <name type="scientific">Phaeovibrio sulfidiphilus</name>
    <dbReference type="NCBI Taxonomy" id="1220600"/>
    <lineage>
        <taxon>Bacteria</taxon>
        <taxon>Pseudomonadati</taxon>
        <taxon>Pseudomonadota</taxon>
        <taxon>Alphaproteobacteria</taxon>
        <taxon>Rhodospirillales</taxon>
        <taxon>Rhodospirillaceae</taxon>
        <taxon>Phaeovibrio</taxon>
    </lineage>
</organism>
<evidence type="ECO:0000313" key="3">
    <source>
        <dbReference type="Proteomes" id="UP000631034"/>
    </source>
</evidence>
<feature type="region of interest" description="Disordered" evidence="1">
    <location>
        <begin position="1"/>
        <end position="22"/>
    </location>
</feature>
<sequence>MITAGAHAGPRGPETDAPALPGPLLRDEAAALVRAASRRYLDGLNSRIDPFIENTWSFGASLDLHRVALGPDIVRAPVNALLSIPQALMNLSGVALRHSGLRSRRVRHLSDRLVGTNLILPTDVTRELTFLLYRDFLQLPWDGGEGRRTDVDALAREIARDPELLRVLDETRSALLARQGDTGFQDRLRDTVDRYMGTRAAAANVVTSLLCLGTGVVTTQHMTPGALGLSSALSGLVLQKAAAGGAALPALAGAGATAVTALSVLGAVAVAGAFSGVVADPIQSRLGWHRNRLRKVVASLEKDLLGPQAEPVVLHDHYVARVFDVLDVLAAVRMMALKP</sequence>
<protein>
    <submittedName>
        <fullName evidence="2">Uncharacterized protein</fullName>
    </submittedName>
</protein>
<dbReference type="EMBL" id="JACZHT010000004">
    <property type="protein sequence ID" value="MBE1237234.1"/>
    <property type="molecule type" value="Genomic_DNA"/>
</dbReference>
<name>A0A8J7CDS3_9PROT</name>
<evidence type="ECO:0000256" key="1">
    <source>
        <dbReference type="SAM" id="MobiDB-lite"/>
    </source>
</evidence>
<dbReference type="Proteomes" id="UP000631034">
    <property type="component" value="Unassembled WGS sequence"/>
</dbReference>
<dbReference type="RefSeq" id="WP_192534249.1">
    <property type="nucleotide sequence ID" value="NZ_JACZHT010000004.1"/>
</dbReference>
<proteinExistence type="predicted"/>
<gene>
    <name evidence="2" type="ORF">IHV25_06190</name>
</gene>
<reference evidence="2" key="1">
    <citation type="submission" date="2020-10" db="EMBL/GenBank/DDBJ databases">
        <title>Genome sequence of the unusual species of purple photosynthetic bacteria, Phaeovibrio sulfidiphilus DSM 23193, type strain.</title>
        <authorList>
            <person name="Kyndt J.A."/>
            <person name="Meyer T.E."/>
        </authorList>
    </citation>
    <scope>NUCLEOTIDE SEQUENCE</scope>
    <source>
        <strain evidence="2">DSM 23193</strain>
    </source>
</reference>
<keyword evidence="3" id="KW-1185">Reference proteome</keyword>